<dbReference type="PIRSF" id="PIRSF016919">
    <property type="entry name" value="HupE_UreJ"/>
    <property type="match status" value="1"/>
</dbReference>
<reference evidence="3 4" key="1">
    <citation type="submission" date="2021-02" db="EMBL/GenBank/DDBJ databases">
        <title>Niveibacterium changnyeongensis HC41.</title>
        <authorList>
            <person name="Kang M."/>
        </authorList>
    </citation>
    <scope>NUCLEOTIDE SEQUENCE [LARGE SCALE GENOMIC DNA]</scope>
    <source>
        <strain evidence="3 4">HC41</strain>
    </source>
</reference>
<keyword evidence="1" id="KW-0812">Transmembrane</keyword>
<feature type="transmembrane region" description="Helical" evidence="1">
    <location>
        <begin position="86"/>
        <end position="105"/>
    </location>
</feature>
<protein>
    <submittedName>
        <fullName evidence="3">HupE/UreJ family protein</fullName>
    </submittedName>
</protein>
<keyword evidence="1" id="KW-1133">Transmembrane helix</keyword>
<feature type="chain" id="PRO_5046484285" evidence="2">
    <location>
        <begin position="22"/>
        <end position="191"/>
    </location>
</feature>
<evidence type="ECO:0000313" key="3">
    <source>
        <dbReference type="EMBL" id="QSI77513.1"/>
    </source>
</evidence>
<accession>A0ABX7M6Z4</accession>
<feature type="transmembrane region" description="Helical" evidence="1">
    <location>
        <begin position="62"/>
        <end position="80"/>
    </location>
</feature>
<sequence>MRPIRPLLAAGLVMASGTALAHPGHEAMSLASGFSHPFGGVDHLLAMLAVGLYAARQGGTARWALPATFVAAMLTAAGLAQAGMHFPLIEAGVAASVLVLGLLIAAAARLPLALTAPLVATFAVCHGAAHVAEKGDAGLLAYAAGFALASAALHGCGWLIGRRIPESASGARLQRVAGGALAIAGGMLLGA</sequence>
<dbReference type="InterPro" id="IPR007038">
    <property type="entry name" value="HupE_UreJ"/>
</dbReference>
<keyword evidence="4" id="KW-1185">Reference proteome</keyword>
<dbReference type="Pfam" id="PF04955">
    <property type="entry name" value="HupE_UreJ"/>
    <property type="match status" value="1"/>
</dbReference>
<feature type="transmembrane region" description="Helical" evidence="1">
    <location>
        <begin position="37"/>
        <end position="55"/>
    </location>
</feature>
<gene>
    <name evidence="3" type="ORF">JY500_02330</name>
</gene>
<feature type="signal peptide" evidence="2">
    <location>
        <begin position="1"/>
        <end position="21"/>
    </location>
</feature>
<organism evidence="3 4">
    <name type="scientific">Niveibacterium microcysteis</name>
    <dbReference type="NCBI Taxonomy" id="2811415"/>
    <lineage>
        <taxon>Bacteria</taxon>
        <taxon>Pseudomonadati</taxon>
        <taxon>Pseudomonadota</taxon>
        <taxon>Betaproteobacteria</taxon>
        <taxon>Rhodocyclales</taxon>
        <taxon>Rhodocyclaceae</taxon>
        <taxon>Niveibacterium</taxon>
    </lineage>
</organism>
<keyword evidence="2" id="KW-0732">Signal</keyword>
<feature type="transmembrane region" description="Helical" evidence="1">
    <location>
        <begin position="112"/>
        <end position="132"/>
    </location>
</feature>
<keyword evidence="1" id="KW-0472">Membrane</keyword>
<name>A0ABX7M6Z4_9RHOO</name>
<proteinExistence type="predicted"/>
<feature type="transmembrane region" description="Helical" evidence="1">
    <location>
        <begin position="138"/>
        <end position="161"/>
    </location>
</feature>
<dbReference type="EMBL" id="CP071060">
    <property type="protein sequence ID" value="QSI77513.1"/>
    <property type="molecule type" value="Genomic_DNA"/>
</dbReference>
<evidence type="ECO:0000313" key="4">
    <source>
        <dbReference type="Proteomes" id="UP000663570"/>
    </source>
</evidence>
<dbReference type="RefSeq" id="WP_206254938.1">
    <property type="nucleotide sequence ID" value="NZ_CP071060.1"/>
</dbReference>
<dbReference type="Proteomes" id="UP000663570">
    <property type="component" value="Chromosome"/>
</dbReference>
<evidence type="ECO:0000256" key="2">
    <source>
        <dbReference type="SAM" id="SignalP"/>
    </source>
</evidence>
<evidence type="ECO:0000256" key="1">
    <source>
        <dbReference type="SAM" id="Phobius"/>
    </source>
</evidence>